<gene>
    <name evidence="2" type="ORF">M8C21_001869</name>
</gene>
<feature type="coiled-coil region" evidence="1">
    <location>
        <begin position="4"/>
        <end position="31"/>
    </location>
</feature>
<evidence type="ECO:0000313" key="2">
    <source>
        <dbReference type="EMBL" id="KAI7749504.1"/>
    </source>
</evidence>
<keyword evidence="1" id="KW-0175">Coiled coil</keyword>
<dbReference type="Proteomes" id="UP001206925">
    <property type="component" value="Unassembled WGS sequence"/>
</dbReference>
<evidence type="ECO:0000256" key="1">
    <source>
        <dbReference type="SAM" id="Coils"/>
    </source>
</evidence>
<organism evidence="2 3">
    <name type="scientific">Ambrosia artemisiifolia</name>
    <name type="common">Common ragweed</name>
    <dbReference type="NCBI Taxonomy" id="4212"/>
    <lineage>
        <taxon>Eukaryota</taxon>
        <taxon>Viridiplantae</taxon>
        <taxon>Streptophyta</taxon>
        <taxon>Embryophyta</taxon>
        <taxon>Tracheophyta</taxon>
        <taxon>Spermatophyta</taxon>
        <taxon>Magnoliopsida</taxon>
        <taxon>eudicotyledons</taxon>
        <taxon>Gunneridae</taxon>
        <taxon>Pentapetalae</taxon>
        <taxon>asterids</taxon>
        <taxon>campanulids</taxon>
        <taxon>Asterales</taxon>
        <taxon>Asteraceae</taxon>
        <taxon>Asteroideae</taxon>
        <taxon>Heliantheae alliance</taxon>
        <taxon>Heliantheae</taxon>
        <taxon>Ambrosia</taxon>
    </lineage>
</organism>
<reference evidence="2" key="1">
    <citation type="submission" date="2022-06" db="EMBL/GenBank/DDBJ databases">
        <title>Uncovering the hologenomic basis of an extraordinary plant invasion.</title>
        <authorList>
            <person name="Bieker V.C."/>
            <person name="Martin M.D."/>
            <person name="Gilbert T."/>
            <person name="Hodgins K."/>
            <person name="Battlay P."/>
            <person name="Petersen B."/>
            <person name="Wilson J."/>
        </authorList>
    </citation>
    <scope>NUCLEOTIDE SEQUENCE</scope>
    <source>
        <strain evidence="2">AA19_3_7</strain>
        <tissue evidence="2">Leaf</tissue>
    </source>
</reference>
<accession>A0AAD5CX29</accession>
<proteinExistence type="predicted"/>
<sequence length="438" mass="50283">VQEKTKLEGEKASAEREIKRLHSQKAILERDMTKRETIAGRRRDSVMDRSSNIFDSRKVKGPGVDQEEYRKLEVLAFEMETTIGSLEEKLAITNDEKQQAVLRSETLSFEVEELSEKLNFSNSELQKLEELISSLRAELEEATQRNENADSSINKLLEEKEEMAMQLTDALLAIEEERAIWSTTEKASIEAIENKSKSYSAEIALLTDAMSKTKNELEARREECQVISEKLAFAEEKAEAEKVCSVEKSLEIEQLKNDIKLLDDQKRLTEDALKSKLETLSSDHRNACEKIDNLRMDLDALSKERDDLAVKVKEFGQTSVPIDDFKKLHNQLLEITKERDEALTQIEALQNKKAEQQLLLEKCNEKVKDLTRQSAKLRMRLHGAQTKLDSIRVRCKEQAQEKDYMHKQFEEATMKLKKELASRGSDILNLKKQLACSS</sequence>
<keyword evidence="3" id="KW-1185">Reference proteome</keyword>
<feature type="coiled-coil region" evidence="1">
    <location>
        <begin position="111"/>
        <end position="387"/>
    </location>
</feature>
<evidence type="ECO:0000313" key="3">
    <source>
        <dbReference type="Proteomes" id="UP001206925"/>
    </source>
</evidence>
<feature type="non-terminal residue" evidence="2">
    <location>
        <position position="1"/>
    </location>
</feature>
<dbReference type="AlphaFoldDB" id="A0AAD5CX29"/>
<dbReference type="GO" id="GO:0012505">
    <property type="term" value="C:endomembrane system"/>
    <property type="evidence" value="ECO:0007669"/>
    <property type="project" value="TreeGrafter"/>
</dbReference>
<dbReference type="PANTHER" id="PTHR36362:SF3">
    <property type="entry name" value="PROTEIN HOOK HOMOLOG 3-LIKE"/>
    <property type="match status" value="1"/>
</dbReference>
<name>A0AAD5CX29_AMBAR</name>
<protein>
    <submittedName>
        <fullName evidence="2">Uncharacterized protein</fullName>
    </submittedName>
</protein>
<dbReference type="PANTHER" id="PTHR36362">
    <property type="entry name" value="DNA-DIRECTED RNA POLYMERASE SUBUNIT BETA"/>
    <property type="match status" value="1"/>
</dbReference>
<dbReference type="EMBL" id="JAMZMK010006348">
    <property type="protein sequence ID" value="KAI7749504.1"/>
    <property type="molecule type" value="Genomic_DNA"/>
</dbReference>
<comment type="caution">
    <text evidence="2">The sequence shown here is derived from an EMBL/GenBank/DDBJ whole genome shotgun (WGS) entry which is preliminary data.</text>
</comment>